<sequence length="450" mass="48403">MPTSFRLPTIHRVKMGIKQPFTFVLTVLALLFCLGNGALALNILTDNEMTRISGHAGINIVADDLKLRMEGGTTTLNLNPDRSGGHYLRIVDDGNSVLVTGAYRDSDSVALTIGSGTTDTATAHSWQPATVDMHMKLDVGDDGTRTALNLALYNWEADMYLKADMLQANTSTRTNDLFGLNVGEINFADNGANPSMYMKIASHDSGTGISGELGMKLLIDTIGFTGINRSTPANPTTGSAYGEGLLFCQAFSDNASATHLGGNWSTDYWLANTASGMWTMGNLDVQPLTLDVTTYNNNQYIIMTIQGHFTKRFTYPDMGSTNIGSNTVWGHDDDGNGDITAAEMNINVNPNSSTYNADNTWDNVLGEVRLERVVAYVDGANRNIGGLSLEDLAMERTYMVMTPDGDPYSGHIYSTNALNPGGLETELPTAGGVNGRGAQDTTSANWNNIK</sequence>
<gene>
    <name evidence="1" type="ordered locus">Dole_2469</name>
</gene>
<dbReference type="AlphaFoldDB" id="A8ZW39"/>
<evidence type="ECO:0000313" key="2">
    <source>
        <dbReference type="Proteomes" id="UP000008561"/>
    </source>
</evidence>
<dbReference type="EMBL" id="CP000859">
    <property type="protein sequence ID" value="ABW68273.1"/>
    <property type="molecule type" value="Genomic_DNA"/>
</dbReference>
<name>A8ZW39_DESOH</name>
<protein>
    <submittedName>
        <fullName evidence="1">Uncharacterized protein</fullName>
    </submittedName>
</protein>
<accession>A8ZW39</accession>
<dbReference type="Proteomes" id="UP000008561">
    <property type="component" value="Chromosome"/>
</dbReference>
<organism evidence="1 2">
    <name type="scientific">Desulfosudis oleivorans (strain DSM 6200 / JCM 39069 / Hxd3)</name>
    <name type="common">Desulfococcus oleovorans</name>
    <dbReference type="NCBI Taxonomy" id="96561"/>
    <lineage>
        <taxon>Bacteria</taxon>
        <taxon>Pseudomonadati</taxon>
        <taxon>Thermodesulfobacteriota</taxon>
        <taxon>Desulfobacteria</taxon>
        <taxon>Desulfobacterales</taxon>
        <taxon>Desulfosudaceae</taxon>
        <taxon>Desulfosudis</taxon>
    </lineage>
</organism>
<dbReference type="STRING" id="96561.Dole_2469"/>
<reference evidence="1 2" key="1">
    <citation type="submission" date="2007-10" db="EMBL/GenBank/DDBJ databases">
        <title>Complete sequence of Desulfococcus oleovorans Hxd3.</title>
        <authorList>
            <consortium name="US DOE Joint Genome Institute"/>
            <person name="Copeland A."/>
            <person name="Lucas S."/>
            <person name="Lapidus A."/>
            <person name="Barry K."/>
            <person name="Glavina del Rio T."/>
            <person name="Dalin E."/>
            <person name="Tice H."/>
            <person name="Pitluck S."/>
            <person name="Kiss H."/>
            <person name="Brettin T."/>
            <person name="Bruce D."/>
            <person name="Detter J.C."/>
            <person name="Han C."/>
            <person name="Schmutz J."/>
            <person name="Larimer F."/>
            <person name="Land M."/>
            <person name="Hauser L."/>
            <person name="Kyrpides N."/>
            <person name="Kim E."/>
            <person name="Wawrik B."/>
            <person name="Richardson P."/>
        </authorList>
    </citation>
    <scope>NUCLEOTIDE SEQUENCE [LARGE SCALE GENOMIC DNA]</scope>
    <source>
        <strain evidence="2">DSM 6200 / JCM 39069 / Hxd3</strain>
    </source>
</reference>
<keyword evidence="2" id="KW-1185">Reference proteome</keyword>
<proteinExistence type="predicted"/>
<evidence type="ECO:0000313" key="1">
    <source>
        <dbReference type="EMBL" id="ABW68273.1"/>
    </source>
</evidence>
<dbReference type="HOGENOM" id="CLU_607971_0_0_7"/>
<dbReference type="KEGG" id="dol:Dole_2469"/>